<evidence type="ECO:0000256" key="1">
    <source>
        <dbReference type="ARBA" id="ARBA00009199"/>
    </source>
</evidence>
<dbReference type="KEGG" id="bbet:F8237_06235"/>
<feature type="domain" description="HTH tetR-type" evidence="5">
    <location>
        <begin position="24"/>
        <end position="84"/>
    </location>
</feature>
<dbReference type="PROSITE" id="PS50977">
    <property type="entry name" value="HTH_TETR_2"/>
    <property type="match status" value="1"/>
</dbReference>
<dbReference type="EMBL" id="CP044543">
    <property type="protein sequence ID" value="QFI72013.1"/>
    <property type="molecule type" value="Genomic_DNA"/>
</dbReference>
<feature type="compositionally biased region" description="Basic and acidic residues" evidence="4">
    <location>
        <begin position="11"/>
        <end position="20"/>
    </location>
</feature>
<dbReference type="SUPFAM" id="SSF75304">
    <property type="entry name" value="Amidase signature (AS) enzymes"/>
    <property type="match status" value="1"/>
</dbReference>
<dbReference type="Pfam" id="PF01425">
    <property type="entry name" value="Amidase"/>
    <property type="match status" value="1"/>
</dbReference>
<dbReference type="AlphaFoldDB" id="A0A5P6P3F9"/>
<dbReference type="GO" id="GO:0003824">
    <property type="term" value="F:catalytic activity"/>
    <property type="evidence" value="ECO:0007669"/>
    <property type="project" value="InterPro"/>
</dbReference>
<dbReference type="InterPro" id="IPR036928">
    <property type="entry name" value="AS_sf"/>
</dbReference>
<organism evidence="6 7">
    <name type="scientific">Bradyrhizobium betae</name>
    <dbReference type="NCBI Taxonomy" id="244734"/>
    <lineage>
        <taxon>Bacteria</taxon>
        <taxon>Pseudomonadati</taxon>
        <taxon>Pseudomonadota</taxon>
        <taxon>Alphaproteobacteria</taxon>
        <taxon>Hyphomicrobiales</taxon>
        <taxon>Nitrobacteraceae</taxon>
        <taxon>Bradyrhizobium</taxon>
    </lineage>
</organism>
<dbReference type="SUPFAM" id="SSF46689">
    <property type="entry name" value="Homeodomain-like"/>
    <property type="match status" value="1"/>
</dbReference>
<dbReference type="PANTHER" id="PTHR11895:SF7">
    <property type="entry name" value="GLUTAMYL-TRNA(GLN) AMIDOTRANSFERASE SUBUNIT A, MITOCHONDRIAL"/>
    <property type="match status" value="1"/>
</dbReference>
<dbReference type="GO" id="GO:0003677">
    <property type="term" value="F:DNA binding"/>
    <property type="evidence" value="ECO:0007669"/>
    <property type="project" value="UniProtKB-UniRule"/>
</dbReference>
<protein>
    <submittedName>
        <fullName evidence="6">TetR family transcriptional regulator</fullName>
    </submittedName>
</protein>
<evidence type="ECO:0000313" key="6">
    <source>
        <dbReference type="EMBL" id="QFI72013.1"/>
    </source>
</evidence>
<evidence type="ECO:0000256" key="2">
    <source>
        <dbReference type="ARBA" id="ARBA00023125"/>
    </source>
</evidence>
<dbReference type="Proteomes" id="UP000325641">
    <property type="component" value="Chromosome"/>
</dbReference>
<dbReference type="InterPro" id="IPR023631">
    <property type="entry name" value="Amidase_dom"/>
</dbReference>
<dbReference type="InterPro" id="IPR001647">
    <property type="entry name" value="HTH_TetR"/>
</dbReference>
<sequence>MATNLGNGKELGTERRSPMRNRGRERLHLLLDATADLLAERLDEDISLAQIAERADVPLASVYHFFPNRGAAFVALAQRYHAEIAARAKAPVHPPPPTWQHYIANSQKAGAAHLNRNPAALRLFMGAGVSVEVRNTDLSGNAALAKQRTAYLRATFEMPRVPDLEKWVAVSIALVDGVWALSYSLHRSITPEYLEESTNWLAWSEFLYPFNMSSHPAASVPCGMTRAGLPVGLQIVSRRFDDLGVLQAAAAFEAAMPWRQRRPEIALAS</sequence>
<evidence type="ECO:0000256" key="4">
    <source>
        <dbReference type="SAM" id="MobiDB-lite"/>
    </source>
</evidence>
<reference evidence="7" key="1">
    <citation type="submission" date="2019-10" db="EMBL/GenBank/DDBJ databases">
        <title>Complete Genome Sequence of Bradyrhizobium betae type strain PL7HG1T.</title>
        <authorList>
            <person name="Bromfield E.S.P."/>
            <person name="Cloutier S."/>
        </authorList>
    </citation>
    <scope>NUCLEOTIDE SEQUENCE [LARGE SCALE GENOMIC DNA]</scope>
    <source>
        <strain evidence="7">PL7HG1</strain>
    </source>
</reference>
<name>A0A5P6P3F9_9BRAD</name>
<keyword evidence="2 3" id="KW-0238">DNA-binding</keyword>
<feature type="DNA-binding region" description="H-T-H motif" evidence="3">
    <location>
        <begin position="47"/>
        <end position="66"/>
    </location>
</feature>
<dbReference type="OrthoDB" id="9808189at2"/>
<accession>A0A5P6P3F9</accession>
<comment type="similarity">
    <text evidence="1">Belongs to the amidase family.</text>
</comment>
<dbReference type="InterPro" id="IPR000120">
    <property type="entry name" value="Amidase"/>
</dbReference>
<dbReference type="PANTHER" id="PTHR11895">
    <property type="entry name" value="TRANSAMIDASE"/>
    <property type="match status" value="1"/>
</dbReference>
<dbReference type="Gene3D" id="1.10.357.10">
    <property type="entry name" value="Tetracycline Repressor, domain 2"/>
    <property type="match status" value="1"/>
</dbReference>
<evidence type="ECO:0000313" key="7">
    <source>
        <dbReference type="Proteomes" id="UP000325641"/>
    </source>
</evidence>
<proteinExistence type="inferred from homology"/>
<feature type="region of interest" description="Disordered" evidence="4">
    <location>
        <begin position="1"/>
        <end position="20"/>
    </location>
</feature>
<evidence type="ECO:0000259" key="5">
    <source>
        <dbReference type="PROSITE" id="PS50977"/>
    </source>
</evidence>
<dbReference type="InterPro" id="IPR009057">
    <property type="entry name" value="Homeodomain-like_sf"/>
</dbReference>
<gene>
    <name evidence="6" type="ORF">F8237_06235</name>
</gene>
<evidence type="ECO:0000256" key="3">
    <source>
        <dbReference type="PROSITE-ProRule" id="PRU00335"/>
    </source>
</evidence>